<dbReference type="EMBL" id="QCYK01000001">
    <property type="protein sequence ID" value="PUZ28637.1"/>
    <property type="molecule type" value="Genomic_DNA"/>
</dbReference>
<protein>
    <submittedName>
        <fullName evidence="1">Uncharacterized protein</fullName>
    </submittedName>
</protein>
<organism evidence="1 2">
    <name type="scientific">Chitinophaga parva</name>
    <dbReference type="NCBI Taxonomy" id="2169414"/>
    <lineage>
        <taxon>Bacteria</taxon>
        <taxon>Pseudomonadati</taxon>
        <taxon>Bacteroidota</taxon>
        <taxon>Chitinophagia</taxon>
        <taxon>Chitinophagales</taxon>
        <taxon>Chitinophagaceae</taxon>
        <taxon>Chitinophaga</taxon>
    </lineage>
</organism>
<evidence type="ECO:0000313" key="1">
    <source>
        <dbReference type="EMBL" id="PUZ28637.1"/>
    </source>
</evidence>
<dbReference type="Proteomes" id="UP000244450">
    <property type="component" value="Unassembled WGS sequence"/>
</dbReference>
<reference evidence="1 2" key="1">
    <citation type="submission" date="2018-04" db="EMBL/GenBank/DDBJ databases">
        <title>Chitinophaga fuyangensis sp. nov., isolated from soil in a chemical factory.</title>
        <authorList>
            <person name="Chen K."/>
        </authorList>
    </citation>
    <scope>NUCLEOTIDE SEQUENCE [LARGE SCALE GENOMIC DNA]</scope>
    <source>
        <strain evidence="1 2">LY-1</strain>
    </source>
</reference>
<evidence type="ECO:0000313" key="2">
    <source>
        <dbReference type="Proteomes" id="UP000244450"/>
    </source>
</evidence>
<dbReference type="AlphaFoldDB" id="A0A2T7BLS8"/>
<dbReference type="OrthoDB" id="1293009at2"/>
<comment type="caution">
    <text evidence="1">The sequence shown here is derived from an EMBL/GenBank/DDBJ whole genome shotgun (WGS) entry which is preliminary data.</text>
</comment>
<sequence>MEIVSIRKWLSNGAGPKINPYAADLSRRRSRPFTAADIIGTIEAKLLTGRPRIKKLGDDFFANDTGIFHQYIFGIARPRSDGGIEQYVVQMVSKLRQLLTEPVFFPFVFEGYQQRQLKKVLSELADHYRARLEVGKMARRVGMNERLTSQRFFLMVTALPIMIVNPISV</sequence>
<keyword evidence="2" id="KW-1185">Reference proteome</keyword>
<gene>
    <name evidence="1" type="ORF">DCC81_03900</name>
</gene>
<name>A0A2T7BLS8_9BACT</name>
<dbReference type="RefSeq" id="WP_108685276.1">
    <property type="nucleotide sequence ID" value="NZ_QCYK01000001.1"/>
</dbReference>
<proteinExistence type="predicted"/>
<accession>A0A2T7BLS8</accession>